<feature type="region of interest" description="Disordered" evidence="1">
    <location>
        <begin position="149"/>
        <end position="178"/>
    </location>
</feature>
<evidence type="ECO:0000259" key="2">
    <source>
        <dbReference type="Pfam" id="PF10441"/>
    </source>
</evidence>
<reference evidence="4" key="1">
    <citation type="journal article" date="2013" name="Genome Announc.">
        <title>Draft genome sequence of the basidiomycetous yeast-like fungus Pseudozyma hubeiensis SY62, which produces an abundant amount of the biosurfactant mannosylerythritol lipids.</title>
        <authorList>
            <person name="Konishi M."/>
            <person name="Hatada Y."/>
            <person name="Horiuchi J."/>
        </authorList>
    </citation>
    <scope>NUCLEOTIDE SEQUENCE [LARGE SCALE GENOMIC DNA]</scope>
    <source>
        <strain evidence="4">SY62</strain>
    </source>
</reference>
<dbReference type="RefSeq" id="XP_012191099.1">
    <property type="nucleotide sequence ID" value="XM_012335709.1"/>
</dbReference>
<organism evidence="3 4">
    <name type="scientific">Pseudozyma hubeiensis (strain SY62)</name>
    <name type="common">Yeast</name>
    <dbReference type="NCBI Taxonomy" id="1305764"/>
    <lineage>
        <taxon>Eukaryota</taxon>
        <taxon>Fungi</taxon>
        <taxon>Dikarya</taxon>
        <taxon>Basidiomycota</taxon>
        <taxon>Ustilaginomycotina</taxon>
        <taxon>Ustilaginomycetes</taxon>
        <taxon>Ustilaginales</taxon>
        <taxon>Ustilaginaceae</taxon>
        <taxon>Pseudozyma</taxon>
    </lineage>
</organism>
<dbReference type="Proteomes" id="UP000014071">
    <property type="component" value="Unassembled WGS sequence"/>
</dbReference>
<dbReference type="HOGENOM" id="CLU_002353_0_0_1"/>
<gene>
    <name evidence="3" type="ORF">PHSY_005098</name>
</gene>
<dbReference type="eggNOG" id="ENOG502S5N7">
    <property type="taxonomic scope" value="Eukaryota"/>
</dbReference>
<dbReference type="OrthoDB" id="160374at2759"/>
<accession>R9P8D1</accession>
<dbReference type="STRING" id="1305764.R9P8D1"/>
<sequence>MCEGRREALCGLESLLPECFSSSRCDFLHNVQRVFTTNSSQLHPQLEPPPPSFSLTSSASIDQSERIGMPPATEKQAMAADAGPSALALASITTSEQLVKTLRVPQPPPNGVRMIDIALDAWQSHDLFVPKKAELLSQWALEHLCSSLKSSSSSSVPSTPNKGKNKAKQQQHISASPVELDPTSWQLLSDIVTAQISASSDLSEAAKRSWLSHLANTQPVLTLAGSLARQLNQDASLSLAEREQLLETAASSLQKLLPPATSRTAATNVEAATDSIQAWLDFFGQTRSAEEQRTGYAILHSITSTWSTTLQYGSNAKRNHQHFCNSAVPSLLRALHSLRLRNMDDTAASTHRALLLDTVKQIAADSLFTEDVQRSLLQAGRLAQNTSTPSWKETHVAASGVVSQICASLQDQHLSQAALGSLAILADLLCAKLSRSEALNSIASSSHLTSGTVREAQLSLIRKTMLSQWYFPLLPHLVTSAQAVRGHQAASRRNLLAGIERHSLYTIGSDEAGEWRSLFSALFDTVQHELGQIATDTSLAAQDQKADHFACLASLWRLEKSVVEDDLVSVMALVGAQRVFKAALWLAEDLSAPTLAALDFFRAVAAIDVRFRTVPSLVNTILSSIPLAAEHLAKTDDDSPSASLFVSQTFLTELGKLCRASVTAMQVPELIQRLTSLAQNLDSISQSSATPKTSKKARTSLSNAAKVDGNRAQGANALIKQLQIVAQVVQSVTLAPTLRTRSAAAAEELHNNLIVPCIDLCLASTRTAASSPTLCGVAAAALRVRQALLSEKWRYNPAEPVKLDGSLPTESLTCLEEAFDGRADSFIELLSVKQDGSPELHQLQFQIVQSLLQRAERDSFLGLRQSRYCRLVSEADGPIHDLLSELTSAPSMKGRAWSGRPDRIRRRSDLMQTVLMAIVTRWAPLFDSIAATESMQLLAGTIVNSAQPSLQHDDVQSGMRYITSSALRSASFLELPNWRRHIVATLQQELASQPLERRLGSTAALCITPSEWVNKSARGQILKALLSLDREIVTTKHTNKVAGTISATQWIELRSLLARVQESYATEAGVSNDELFESLQAFWSVCAVEADGAHLQHHWERASLAALHSAARVLLSRLRQDSSALQRFSDVVKQLRRDAGVENVDDEGRISLKMRAAQQMLATLNSADSQDAALQDGAGGVQTNLDAILQSSSAHLGTAGEVVQTLDLLLYHLREIRLLADPMNGEHGTLQELLQGLSMQVVRSLCIVFSRVNALAAVVEASKLVRPAADVALELVRCIDACGQGVTDGNSALAACLAFSALTASLPSLQQQRRVAQGVERIVSRLGAEEYDVVLSKLLIALRSTASASIAVDDVDAKEAASMDGDEAALISTVGLVLGGAPEGTSKIARSHISTWLATLTSSNAMANGGRVKLCSMVAAISALDLLCSHHAMLLRTQDLGAVLQLFATVTGPSLCDEPLQSVVEMQREELDAMRAKLFNGIVSTLSSLMRSRQDLVVGFLPQLGLLLSRLITLFRRLRRNAAGKIEASGSQRRSLRRDLPVWLDPVLVSPLTADSEARALSRLLSNLVAKNVSLKHRASDSTTVKAESLARAFSKHATYVLVAYLKSLTAQNSVVPVDVRTELEVGMMTICAIMGTHQRDAAMVGSLDSAGKVLLKRIWGVFEGQRYKGQ</sequence>
<dbReference type="EMBL" id="DF238810">
    <property type="protein sequence ID" value="GAC97512.1"/>
    <property type="molecule type" value="Genomic_DNA"/>
</dbReference>
<dbReference type="InterPro" id="IPR018849">
    <property type="entry name" value="Urb2/Npa2_C"/>
</dbReference>
<evidence type="ECO:0000313" key="4">
    <source>
        <dbReference type="Proteomes" id="UP000014071"/>
    </source>
</evidence>
<evidence type="ECO:0000256" key="1">
    <source>
        <dbReference type="SAM" id="MobiDB-lite"/>
    </source>
</evidence>
<proteinExistence type="predicted"/>
<feature type="compositionally biased region" description="Low complexity" evidence="1">
    <location>
        <begin position="149"/>
        <end position="158"/>
    </location>
</feature>
<name>R9P8D1_PSEHS</name>
<protein>
    <recommendedName>
        <fullName evidence="2">Nucleolar 27S pre-rRNA processing Urb2/Npa2 C-terminal domain-containing protein</fullName>
    </recommendedName>
</protein>
<feature type="domain" description="Nucleolar 27S pre-rRNA processing Urb2/Npa2 C-terminal" evidence="2">
    <location>
        <begin position="1419"/>
        <end position="1671"/>
    </location>
</feature>
<dbReference type="GeneID" id="24110378"/>
<keyword evidence="4" id="KW-1185">Reference proteome</keyword>
<dbReference type="Pfam" id="PF10441">
    <property type="entry name" value="Urb2"/>
    <property type="match status" value="1"/>
</dbReference>
<evidence type="ECO:0000313" key="3">
    <source>
        <dbReference type="EMBL" id="GAC97512.1"/>
    </source>
</evidence>